<keyword evidence="3" id="KW-1185">Reference proteome</keyword>
<evidence type="ECO:0000313" key="2">
    <source>
        <dbReference type="EMBL" id="KAK5982064.1"/>
    </source>
</evidence>
<evidence type="ECO:0000256" key="1">
    <source>
        <dbReference type="ARBA" id="ARBA00022917"/>
    </source>
</evidence>
<dbReference type="GO" id="GO:0004829">
    <property type="term" value="F:threonine-tRNA ligase activity"/>
    <property type="evidence" value="ECO:0007669"/>
    <property type="project" value="TreeGrafter"/>
</dbReference>
<name>A0AAN8IPI7_TRICO</name>
<dbReference type="PANTHER" id="PTHR11451">
    <property type="entry name" value="THREONINE-TRNA LIGASE"/>
    <property type="match status" value="1"/>
</dbReference>
<sequence length="316" mass="36382">MVRTHRRHQFGCAEGDKNTQKTPIQRFYGLPYVSECGRPDWSLMQRIAVGHCQRLNRDEGFLFSDPAAPGSPYWGSRTTHAYNVLVKLIKTEYSKYGFCEAVTPNMYSDSLWEPHGRWQHFSQEISRIAMTRGDMLTASCSGHCLFYGHRTPSSTELPIRYSDFGVVHRFDSIDSIDFLTFFYKKVMKFTVEAQLSTRSHDCCLGDVSLWETVEKALTEEFQKRNIPMVIREGAAPYYGPRIDLTLREANGRYYIYGSIQLDFELPERFDLAYTAGRANQIHNFCFFKGEWPTKSTCADPSGNCTFGGDDFSHYCH</sequence>
<dbReference type="GO" id="GO:0005739">
    <property type="term" value="C:mitochondrion"/>
    <property type="evidence" value="ECO:0007669"/>
    <property type="project" value="TreeGrafter"/>
</dbReference>
<dbReference type="GO" id="GO:0006435">
    <property type="term" value="P:threonyl-tRNA aminoacylation"/>
    <property type="evidence" value="ECO:0007669"/>
    <property type="project" value="TreeGrafter"/>
</dbReference>
<comment type="caution">
    <text evidence="2">The sequence shown here is derived from an EMBL/GenBank/DDBJ whole genome shotgun (WGS) entry which is preliminary data.</text>
</comment>
<keyword evidence="1" id="KW-0648">Protein biosynthesis</keyword>
<dbReference type="InterPro" id="IPR045864">
    <property type="entry name" value="aa-tRNA-synth_II/BPL/LPL"/>
</dbReference>
<gene>
    <name evidence="2" type="ORF">GCK32_000817</name>
</gene>
<dbReference type="EMBL" id="WIXE01005579">
    <property type="protein sequence ID" value="KAK5982064.1"/>
    <property type="molecule type" value="Genomic_DNA"/>
</dbReference>
<dbReference type="PANTHER" id="PTHR11451:SF46">
    <property type="entry name" value="THREONINE--TRNA LIGASE"/>
    <property type="match status" value="1"/>
</dbReference>
<dbReference type="Gene3D" id="3.30.930.10">
    <property type="entry name" value="Bira Bifunctional Protein, Domain 2"/>
    <property type="match status" value="2"/>
</dbReference>
<dbReference type="AlphaFoldDB" id="A0AAN8IPI7"/>
<organism evidence="2 3">
    <name type="scientific">Trichostrongylus colubriformis</name>
    <name type="common">Black scour worm</name>
    <dbReference type="NCBI Taxonomy" id="6319"/>
    <lineage>
        <taxon>Eukaryota</taxon>
        <taxon>Metazoa</taxon>
        <taxon>Ecdysozoa</taxon>
        <taxon>Nematoda</taxon>
        <taxon>Chromadorea</taxon>
        <taxon>Rhabditida</taxon>
        <taxon>Rhabditina</taxon>
        <taxon>Rhabditomorpha</taxon>
        <taxon>Strongyloidea</taxon>
        <taxon>Trichostrongylidae</taxon>
        <taxon>Trichostrongylus</taxon>
    </lineage>
</organism>
<accession>A0AAN8IPI7</accession>
<proteinExistence type="predicted"/>
<protein>
    <submittedName>
        <fullName evidence="2">Uncharacterized protein</fullName>
    </submittedName>
</protein>
<reference evidence="2 3" key="1">
    <citation type="submission" date="2019-10" db="EMBL/GenBank/DDBJ databases">
        <title>Assembly and Annotation for the nematode Trichostrongylus colubriformis.</title>
        <authorList>
            <person name="Martin J."/>
        </authorList>
    </citation>
    <scope>NUCLEOTIDE SEQUENCE [LARGE SCALE GENOMIC DNA]</scope>
    <source>
        <strain evidence="2">G859</strain>
        <tissue evidence="2">Whole worm</tissue>
    </source>
</reference>
<dbReference type="SUPFAM" id="SSF55681">
    <property type="entry name" value="Class II aaRS and biotin synthetases"/>
    <property type="match status" value="1"/>
</dbReference>
<evidence type="ECO:0000313" key="3">
    <source>
        <dbReference type="Proteomes" id="UP001331761"/>
    </source>
</evidence>
<dbReference type="Proteomes" id="UP001331761">
    <property type="component" value="Unassembled WGS sequence"/>
</dbReference>